<feature type="domain" description="PI3K/PI4K catalytic" evidence="8">
    <location>
        <begin position="1664"/>
        <end position="1932"/>
    </location>
</feature>
<comment type="catalytic activity">
    <reaction evidence="1">
        <text>a 1,2-diacyl-sn-glycero-3-phospho-(1D-myo-inositol) + ATP = a 1,2-diacyl-sn-glycero-3-phospho-(1D-myo-inositol 4-phosphate) + ADP + H(+)</text>
        <dbReference type="Rhea" id="RHEA:19877"/>
        <dbReference type="ChEBI" id="CHEBI:15378"/>
        <dbReference type="ChEBI" id="CHEBI:30616"/>
        <dbReference type="ChEBI" id="CHEBI:57880"/>
        <dbReference type="ChEBI" id="CHEBI:58178"/>
        <dbReference type="ChEBI" id="CHEBI:456216"/>
        <dbReference type="EC" id="2.7.1.67"/>
    </reaction>
</comment>
<dbReference type="InterPro" id="IPR011009">
    <property type="entry name" value="Kinase-like_dom_sf"/>
</dbReference>
<dbReference type="Gene3D" id="3.30.1010.10">
    <property type="entry name" value="Phosphatidylinositol 3-kinase Catalytic Subunit, Chain A, domain 4"/>
    <property type="match status" value="1"/>
</dbReference>
<dbReference type="PROSITE" id="PS00915">
    <property type="entry name" value="PI3_4_KINASE_1"/>
    <property type="match status" value="1"/>
</dbReference>
<dbReference type="FunFam" id="3.30.1010.10:FF:000014">
    <property type="entry name" value="Phosphatidylinositol 4-kinase STT4"/>
    <property type="match status" value="1"/>
</dbReference>
<keyword evidence="5" id="KW-0547">Nucleotide-binding</keyword>
<evidence type="ECO:0000256" key="5">
    <source>
        <dbReference type="ARBA" id="ARBA00022741"/>
    </source>
</evidence>
<dbReference type="InterPro" id="IPR018936">
    <property type="entry name" value="PI3/4_kinase_CS"/>
</dbReference>
<dbReference type="InterPro" id="IPR036940">
    <property type="entry name" value="PI3/4_kinase_cat_sf"/>
</dbReference>
<dbReference type="PANTHER" id="PTHR10048:SF15">
    <property type="entry name" value="PHOSPHATIDYLINOSITOL 4-KINASE ALPHA"/>
    <property type="match status" value="1"/>
</dbReference>
<dbReference type="Pfam" id="PF00613">
    <property type="entry name" value="PI3Ka"/>
    <property type="match status" value="1"/>
</dbReference>
<dbReference type="PROSITE" id="PS51545">
    <property type="entry name" value="PIK_HELICAL"/>
    <property type="match status" value="1"/>
</dbReference>
<dbReference type="InterPro" id="IPR045495">
    <property type="entry name" value="PI4K_N"/>
</dbReference>
<keyword evidence="6" id="KW-0418">Kinase</keyword>
<evidence type="ECO:0000256" key="6">
    <source>
        <dbReference type="ARBA" id="ARBA00022777"/>
    </source>
</evidence>
<evidence type="ECO:0000259" key="8">
    <source>
        <dbReference type="PROSITE" id="PS50290"/>
    </source>
</evidence>
<dbReference type="Gene3D" id="1.10.1070.11">
    <property type="entry name" value="Phosphatidylinositol 3-/4-kinase, catalytic domain"/>
    <property type="match status" value="1"/>
</dbReference>
<accession>A0A2T2NHZ4</accession>
<evidence type="ECO:0000313" key="11">
    <source>
        <dbReference type="Proteomes" id="UP000240883"/>
    </source>
</evidence>
<dbReference type="EMBL" id="KZ678137">
    <property type="protein sequence ID" value="PSN65055.1"/>
    <property type="molecule type" value="Genomic_DNA"/>
</dbReference>
<dbReference type="SMART" id="SM00146">
    <property type="entry name" value="PI3Kc"/>
    <property type="match status" value="1"/>
</dbReference>
<dbReference type="PROSITE" id="PS00916">
    <property type="entry name" value="PI3_4_KINASE_2"/>
    <property type="match status" value="1"/>
</dbReference>
<name>A0A2T2NHZ4_CORCC</name>
<evidence type="ECO:0000256" key="1">
    <source>
        <dbReference type="ARBA" id="ARBA00001686"/>
    </source>
</evidence>
<dbReference type="CDD" id="cd05167">
    <property type="entry name" value="PI4Kc_III_alpha"/>
    <property type="match status" value="1"/>
</dbReference>
<feature type="domain" description="PIK helical" evidence="9">
    <location>
        <begin position="1393"/>
        <end position="1568"/>
    </location>
</feature>
<dbReference type="InterPro" id="IPR042236">
    <property type="entry name" value="PI3K_accessory_sf"/>
</dbReference>
<dbReference type="InterPro" id="IPR001263">
    <property type="entry name" value="PI3K_accessory_dom"/>
</dbReference>
<evidence type="ECO:0000256" key="2">
    <source>
        <dbReference type="ARBA" id="ARBA00006209"/>
    </source>
</evidence>
<evidence type="ECO:0000313" key="10">
    <source>
        <dbReference type="EMBL" id="PSN65055.1"/>
    </source>
</evidence>
<dbReference type="Gene3D" id="1.25.40.70">
    <property type="entry name" value="Phosphatidylinositol 3-kinase, accessory domain (PIK)"/>
    <property type="match status" value="1"/>
</dbReference>
<keyword evidence="4" id="KW-0808">Transferase</keyword>
<dbReference type="SUPFAM" id="SSF56112">
    <property type="entry name" value="Protein kinase-like (PK-like)"/>
    <property type="match status" value="1"/>
</dbReference>
<dbReference type="GO" id="GO:0005524">
    <property type="term" value="F:ATP binding"/>
    <property type="evidence" value="ECO:0007669"/>
    <property type="project" value="UniProtKB-KW"/>
</dbReference>
<evidence type="ECO:0000256" key="3">
    <source>
        <dbReference type="ARBA" id="ARBA00012169"/>
    </source>
</evidence>
<dbReference type="OrthoDB" id="10264149at2759"/>
<dbReference type="Proteomes" id="UP000240883">
    <property type="component" value="Unassembled WGS sequence"/>
</dbReference>
<evidence type="ECO:0000259" key="9">
    <source>
        <dbReference type="PROSITE" id="PS51545"/>
    </source>
</evidence>
<reference evidence="10 11" key="1">
    <citation type="journal article" date="2018" name="Front. Microbiol.">
        <title>Genome-Wide Analysis of Corynespora cassiicola Leaf Fall Disease Putative Effectors.</title>
        <authorList>
            <person name="Lopez D."/>
            <person name="Ribeiro S."/>
            <person name="Label P."/>
            <person name="Fumanal B."/>
            <person name="Venisse J.S."/>
            <person name="Kohler A."/>
            <person name="de Oliveira R.R."/>
            <person name="Labutti K."/>
            <person name="Lipzen A."/>
            <person name="Lail K."/>
            <person name="Bauer D."/>
            <person name="Ohm R.A."/>
            <person name="Barry K.W."/>
            <person name="Spatafora J."/>
            <person name="Grigoriev I.V."/>
            <person name="Martin F.M."/>
            <person name="Pujade-Renaud V."/>
        </authorList>
    </citation>
    <scope>NUCLEOTIDE SEQUENCE [LARGE SCALE GENOMIC DNA]</scope>
    <source>
        <strain evidence="10 11">Philippines</strain>
    </source>
</reference>
<sequence length="1948" mass="218227">MSAHEFDLYCGGIGRPFFTMRNIRSNALEKLAKLSAQAPPSKSPNPDLQRLYKRCPNGTALHNGAGPEDGAPVTNISMKLPELEAVLALCKAAPFVQSSEVAEQLLGRLSPYLPESFAQILAPSPNLRNIDPSPYEVLTGSLTSAILSIGVRHDKLRPQVSAIISRYLKGWFAAAAELSADQFDDDDRVDFEPDGELARVMTQSMSLLGFLNAAADYAKFWNAHERLQFIEDVRASLTENFLIAFETALSVVRNARSHQHGLREWKRYAKHYALIGRPLGAMILHDAFLKVVVACASLLVDSSERNPQDDVLDFLRKSHTNKQRLQDHSEDELADGLTRIAVEEMERLENDLDYLQRVGSAWQQRQAASVKAKVLTTYLCCTIYDDEIAEPDVLMTWLDTAINDPAQTADLTLASTVLKSMAILAKMSSSMASGLGRSLPRIIVQGGFDHRTASVAADCLASVLSLLPQDAIITTLYSLGNIISAGPVADRDVTASPALNGKVSRATGMYKQQAAGSEISLAESDLDEPHHVHTTIVQTVVSVANNCKDEKITALALNMLIQKLSRASKIVVAKIITDSALLGIHSAPAEFRALLKLYSKVAHDALVTDDESNLEAVMNARLLLANEIDADSPLFEPYLLYLLDTIVSKGDAQETSHRHLRDIELAGQEIAQLLLPLATLLSRNETFTDVSNLDDSIISLQRDAWFNIVVHGFDLTSDLGRKYMDELRTLARFSQPLIAEERAALVESDIELNTVLRRGKSPEHAVEQKRRLAKLLPMCEADVKALSYPEAVFINTAYLVEELRASTGDCTKALAYFLDPKLRSGPVGNCMFAIATAATRTYVSKTISGKLHKFSTPYLAQQLATIFSGCCHRIERVQQAAKACADIIIQSVPSTLCQKTALFALLELLSIMFFSCLEGDTDEYTWTSTFTSRKSDIVVELSDDYRFRHATLVRFEKMAKDWVKGVIDIAPLDIKGLLQTYLSEYDDEGAYGHISLGRSFALEMGSEIPTTDQRLGAIERGGVHINTASDFIAQYTTRQEYKFVDGLNDQEEEWLGAEGHPTRNMTALRRSLEDATKLLVDLESRTLGHKHVTIAELRDILRRASALLCRVKTDQCPIVHHLVGIPFAVFSKQSIKLGISLWMSVIKENPRMESRILVAISENWENTIHKRQGIFNPALRHPDPFYGKQEFAPTDKDNLSRKQQHIYNIIAPHFRLLQFLSSHFNASRLSNPHVELVYSRLMHVTLDAMSEGCRQPLAREAYFHVVLLGLRILLHCTTLPEPIKWRLKDRILTAGLAWFAKAPEWSFGGNRLQIKAETHVLSDIQLYLDRVGKIGVSQNTSLRSLKAKQELLSLLLANEQTRLIVWLFPLDHAKKHHFTSGQQAKVLAETAVSGYLKTAWAENPAIAVHLVKRFQSQRLTSEVRFLVVNFPHKVIEEPDALEIMLGSQLPIDITFQLKYLLYWASVNPITAVTYFLPAYGNHPFIIQYAMRALESHSVDVTFFYVAQIVQSLRYDVLGYVERYIIETAKFSQLFAHQIIWNIKANAYKDENSEIPDPVKPTLDKVMESLESSFIKEDKEFYEREFAFFNEVTGISGKLRAVLHEPKEVKKQKIEEELRQIKVDVGVYLPSNPDGQVIGIDRKSGKPLQSHAKTPFMATFRIRKNKDNKDIEDSSETSSVVSAKPNTYEVWQAAIFKVGDDCRQDVLALQMIAAFRGIFNTVGLDVWVFPYRVTATAPGCGVIDVLPNSISRDMLGREAVNGLYDYFVSKYGNEDSLRFQEARSNFVKSMAAYSVISFLLQFKDRHNGNIMIDDAGHIIHIDFGFCFDIAPGGIKFERAPFKLTTEMIAVMGGSQTSQPYRWFEELTIKAFLAARQHCEHLAHVVEVMLDSGLPCFKPETIQHFKERFVLERGEREAADFMRELIRKSAGSYSTGGYDRFQLLTNGIPF</sequence>
<gene>
    <name evidence="10" type="ORF">BS50DRAFT_589503</name>
</gene>
<dbReference type="GO" id="GO:0004430">
    <property type="term" value="F:1-phosphatidylinositol 4-kinase activity"/>
    <property type="evidence" value="ECO:0007669"/>
    <property type="project" value="UniProtKB-EC"/>
</dbReference>
<dbReference type="EC" id="2.7.1.67" evidence="3"/>
<evidence type="ECO:0000256" key="4">
    <source>
        <dbReference type="ARBA" id="ARBA00022679"/>
    </source>
</evidence>
<keyword evidence="7" id="KW-0067">ATP-binding</keyword>
<dbReference type="SUPFAM" id="SSF48371">
    <property type="entry name" value="ARM repeat"/>
    <property type="match status" value="2"/>
</dbReference>
<keyword evidence="11" id="KW-1185">Reference proteome</keyword>
<dbReference type="InterPro" id="IPR016024">
    <property type="entry name" value="ARM-type_fold"/>
</dbReference>
<dbReference type="GO" id="GO:0005737">
    <property type="term" value="C:cytoplasm"/>
    <property type="evidence" value="ECO:0007669"/>
    <property type="project" value="TreeGrafter"/>
</dbReference>
<dbReference type="GO" id="GO:0048015">
    <property type="term" value="P:phosphatidylinositol-mediated signaling"/>
    <property type="evidence" value="ECO:0007669"/>
    <property type="project" value="TreeGrafter"/>
</dbReference>
<dbReference type="STRING" id="1448308.A0A2T2NHZ4"/>
<dbReference type="Pfam" id="PF00454">
    <property type="entry name" value="PI3_PI4_kinase"/>
    <property type="match status" value="1"/>
</dbReference>
<dbReference type="GO" id="GO:0046854">
    <property type="term" value="P:phosphatidylinositol phosphate biosynthetic process"/>
    <property type="evidence" value="ECO:0007669"/>
    <property type="project" value="InterPro"/>
</dbReference>
<proteinExistence type="inferred from homology"/>
<dbReference type="Pfam" id="PF19274">
    <property type="entry name" value="PI4K_N"/>
    <property type="match status" value="1"/>
</dbReference>
<dbReference type="SMART" id="SM00145">
    <property type="entry name" value="PI3Ka"/>
    <property type="match status" value="1"/>
</dbReference>
<dbReference type="PANTHER" id="PTHR10048">
    <property type="entry name" value="PHOSPHATIDYLINOSITOL KINASE"/>
    <property type="match status" value="1"/>
</dbReference>
<dbReference type="InterPro" id="IPR000403">
    <property type="entry name" value="PI3/4_kinase_cat_dom"/>
</dbReference>
<dbReference type="GO" id="GO:0005886">
    <property type="term" value="C:plasma membrane"/>
    <property type="evidence" value="ECO:0007669"/>
    <property type="project" value="TreeGrafter"/>
</dbReference>
<protein>
    <recommendedName>
        <fullName evidence="3">1-phosphatidylinositol 4-kinase</fullName>
        <ecNumber evidence="3">2.7.1.67</ecNumber>
    </recommendedName>
</protein>
<evidence type="ECO:0000256" key="7">
    <source>
        <dbReference type="ARBA" id="ARBA00022840"/>
    </source>
</evidence>
<dbReference type="InterPro" id="IPR015433">
    <property type="entry name" value="PI3/4_kinase"/>
</dbReference>
<dbReference type="FunFam" id="1.25.40.70:FF:000011">
    <property type="entry name" value="Phosphatidylinositol 4-kinase alpha"/>
    <property type="match status" value="1"/>
</dbReference>
<dbReference type="FunFam" id="1.10.1070.11:FF:000022">
    <property type="entry name" value="Phosphatidylinositol 4-kinase stt4"/>
    <property type="match status" value="1"/>
</dbReference>
<dbReference type="PROSITE" id="PS50290">
    <property type="entry name" value="PI3_4_KINASE_3"/>
    <property type="match status" value="1"/>
</dbReference>
<organism evidence="10 11">
    <name type="scientific">Corynespora cassiicola Philippines</name>
    <dbReference type="NCBI Taxonomy" id="1448308"/>
    <lineage>
        <taxon>Eukaryota</taxon>
        <taxon>Fungi</taxon>
        <taxon>Dikarya</taxon>
        <taxon>Ascomycota</taxon>
        <taxon>Pezizomycotina</taxon>
        <taxon>Dothideomycetes</taxon>
        <taxon>Pleosporomycetidae</taxon>
        <taxon>Pleosporales</taxon>
        <taxon>Corynesporascaceae</taxon>
        <taxon>Corynespora</taxon>
    </lineage>
</organism>
<comment type="similarity">
    <text evidence="2">Belongs to the PI3/PI4-kinase family. Type III PI4K subfamily.</text>
</comment>